<keyword evidence="8" id="KW-0969">Cilium</keyword>
<comment type="caution">
    <text evidence="8">The sequence shown here is derived from an EMBL/GenBank/DDBJ whole genome shotgun (WGS) entry which is preliminary data.</text>
</comment>
<keyword evidence="3 5" id="KW-1005">Bacterial flagellum biogenesis</keyword>
<evidence type="ECO:0000256" key="1">
    <source>
        <dbReference type="ARBA" id="ARBA00010577"/>
    </source>
</evidence>
<reference evidence="8 9" key="1">
    <citation type="submission" date="2018-06" db="EMBL/GenBank/DDBJ databases">
        <title>Genomic Encyclopedia of Archaeal and Bacterial Type Strains, Phase II (KMG-II): from individual species to whole genera.</title>
        <authorList>
            <person name="Goeker M."/>
        </authorList>
    </citation>
    <scope>NUCLEOTIDE SEQUENCE [LARGE SCALE GENOMIC DNA]</scope>
    <source>
        <strain evidence="8 9">DSM 18774</strain>
    </source>
</reference>
<dbReference type="NCBIfam" id="NF009453">
    <property type="entry name" value="PRK12813.1"/>
    <property type="match status" value="1"/>
</dbReference>
<keyword evidence="8" id="KW-0282">Flagellum</keyword>
<dbReference type="Gene3D" id="2.60.40.4070">
    <property type="match status" value="1"/>
</dbReference>
<dbReference type="Proteomes" id="UP000249538">
    <property type="component" value="Unassembled WGS sequence"/>
</dbReference>
<organism evidence="8 9">
    <name type="scientific">Cereibacter changlensis</name>
    <dbReference type="NCBI Taxonomy" id="402884"/>
    <lineage>
        <taxon>Bacteria</taxon>
        <taxon>Pseudomonadati</taxon>
        <taxon>Pseudomonadota</taxon>
        <taxon>Alphaproteobacteria</taxon>
        <taxon>Rhodobacterales</taxon>
        <taxon>Paracoccaceae</taxon>
        <taxon>Cereibacter</taxon>
    </lineage>
</organism>
<comment type="similarity">
    <text evidence="1 5">Belongs to the FlgD family.</text>
</comment>
<keyword evidence="8" id="KW-0966">Cell projection</keyword>
<evidence type="ECO:0000256" key="2">
    <source>
        <dbReference type="ARBA" id="ARBA00016013"/>
    </source>
</evidence>
<protein>
    <recommendedName>
        <fullName evidence="2 5">Basal-body rod modification protein FlgD</fullName>
    </recommendedName>
</protein>
<evidence type="ECO:0000313" key="8">
    <source>
        <dbReference type="EMBL" id="PZX58852.1"/>
    </source>
</evidence>
<dbReference type="InterPro" id="IPR005648">
    <property type="entry name" value="FlgD"/>
</dbReference>
<dbReference type="Pfam" id="PF03963">
    <property type="entry name" value="FlgD"/>
    <property type="match status" value="1"/>
</dbReference>
<evidence type="ECO:0000256" key="4">
    <source>
        <dbReference type="ARBA" id="ARBA00024746"/>
    </source>
</evidence>
<dbReference type="RefSeq" id="WP_111467243.1">
    <property type="nucleotide sequence ID" value="NZ_QKZS01000001.1"/>
</dbReference>
<evidence type="ECO:0000259" key="7">
    <source>
        <dbReference type="Pfam" id="PF13860"/>
    </source>
</evidence>
<evidence type="ECO:0000256" key="6">
    <source>
        <dbReference type="SAM" id="MobiDB-lite"/>
    </source>
</evidence>
<accession>A0A2W7T6P7</accession>
<dbReference type="Gene3D" id="2.30.30.910">
    <property type="match status" value="1"/>
</dbReference>
<proteinExistence type="inferred from homology"/>
<evidence type="ECO:0000256" key="3">
    <source>
        <dbReference type="ARBA" id="ARBA00022795"/>
    </source>
</evidence>
<dbReference type="AlphaFoldDB" id="A0A2W7T6P7"/>
<evidence type="ECO:0000313" key="9">
    <source>
        <dbReference type="Proteomes" id="UP000249538"/>
    </source>
</evidence>
<evidence type="ECO:0000256" key="5">
    <source>
        <dbReference type="RuleBase" id="RU362076"/>
    </source>
</evidence>
<dbReference type="InterPro" id="IPR025965">
    <property type="entry name" value="FlgD/Vpr_Ig-like"/>
</dbReference>
<name>A0A2W7T6P7_9RHOB</name>
<feature type="region of interest" description="Disordered" evidence="6">
    <location>
        <begin position="1"/>
        <end position="20"/>
    </location>
</feature>
<gene>
    <name evidence="8" type="ORF">LX76_00357</name>
</gene>
<feature type="domain" description="FlgD/Vpr Ig-like" evidence="7">
    <location>
        <begin position="103"/>
        <end position="167"/>
    </location>
</feature>
<sequence>MTIVSATETTATTRRTASSAAPASDYQTFLNMLTTQLRHQDPLNPMEASDFAVQLATFSGVEQQTKTNQLLASLNTAFGMVSMAQLAGWIGNEARVAAPVWVDGTPVTISPEPAFGADRAVLVVKDADGELVLREDVSIAGGMMQWEGRDASGAALPEGVYSLSLESYFGEKLLETADVEAYGTVIEARGSDAGTLLVLRGGVEVAASRVTGLRAAP</sequence>
<dbReference type="GO" id="GO:0044781">
    <property type="term" value="P:bacterial-type flagellum organization"/>
    <property type="evidence" value="ECO:0007669"/>
    <property type="project" value="UniProtKB-UniRule"/>
</dbReference>
<dbReference type="Pfam" id="PF13860">
    <property type="entry name" value="FlgD_ig"/>
    <property type="match status" value="1"/>
</dbReference>
<dbReference type="EMBL" id="QKZS01000001">
    <property type="protein sequence ID" value="PZX58852.1"/>
    <property type="molecule type" value="Genomic_DNA"/>
</dbReference>
<comment type="function">
    <text evidence="4 5">Required for flagellar hook formation. May act as a scaffolding protein.</text>
</comment>